<reference evidence="1" key="2">
    <citation type="submission" date="2025-03" db="EMBL/GenBank/DDBJ databases">
        <authorList>
            <consortium name="ELIXIR-Norway"/>
            <consortium name="Elixir Norway"/>
        </authorList>
    </citation>
    <scope>NUCLEOTIDE SEQUENCE</scope>
</reference>
<gene>
    <name evidence="1" type="ORF">MRATA1EN22A_LOCUS17831</name>
</gene>
<dbReference type="EMBL" id="OX596112">
    <property type="protein sequence ID" value="CAN0404841.1"/>
    <property type="molecule type" value="Genomic_DNA"/>
</dbReference>
<proteinExistence type="predicted"/>
<evidence type="ECO:0000313" key="2">
    <source>
        <dbReference type="Proteomes" id="UP001162501"/>
    </source>
</evidence>
<sequence length="125" mass="13897">MSPKMLRRVDLEDGPLVLKGAEETLEECVQALGQLGSSSWTGVQIRPVSQGHRGDWWLDSNPPREGRLVILTPLSQDGTGLRRPQENEGCFSVLRPQGQSVFKPRLCFKVQGLLCKALPEHQHEG</sequence>
<dbReference type="Proteomes" id="UP001162501">
    <property type="component" value="Chromosome 28"/>
</dbReference>
<evidence type="ECO:0000313" key="1">
    <source>
        <dbReference type="EMBL" id="CAN0404841.1"/>
    </source>
</evidence>
<reference evidence="1" key="1">
    <citation type="submission" date="2023-05" db="EMBL/GenBank/DDBJ databases">
        <authorList>
            <consortium name="ELIXIR-Norway"/>
        </authorList>
    </citation>
    <scope>NUCLEOTIDE SEQUENCE</scope>
</reference>
<accession>A0AC59ZHA7</accession>
<organism evidence="1 2">
    <name type="scientific">Rangifer tarandus platyrhynchus</name>
    <name type="common">Svalbard reindeer</name>
    <dbReference type="NCBI Taxonomy" id="3082113"/>
    <lineage>
        <taxon>Eukaryota</taxon>
        <taxon>Metazoa</taxon>
        <taxon>Chordata</taxon>
        <taxon>Craniata</taxon>
        <taxon>Vertebrata</taxon>
        <taxon>Euteleostomi</taxon>
        <taxon>Mammalia</taxon>
        <taxon>Eutheria</taxon>
        <taxon>Laurasiatheria</taxon>
        <taxon>Artiodactyla</taxon>
        <taxon>Ruminantia</taxon>
        <taxon>Pecora</taxon>
        <taxon>Cervidae</taxon>
        <taxon>Odocoileinae</taxon>
        <taxon>Rangifer</taxon>
    </lineage>
</organism>
<name>A0AC59ZHA7_RANTA</name>
<protein>
    <submittedName>
        <fullName evidence="1">Uncharacterized protein</fullName>
    </submittedName>
</protein>